<dbReference type="EMBL" id="LR796246">
    <property type="protein sequence ID" value="CAB4130745.1"/>
    <property type="molecule type" value="Genomic_DNA"/>
</dbReference>
<proteinExistence type="predicted"/>
<evidence type="ECO:0000313" key="2">
    <source>
        <dbReference type="EMBL" id="CAB4130745.1"/>
    </source>
</evidence>
<gene>
    <name evidence="2" type="ORF">UFOVP133_16</name>
</gene>
<sequence length="265" mass="29706">MIDRKLILANAPSNNGEQVHVNHTGCEAGEDKKRRLYIKRTDKGLVAYCHHCNESGFAKDEDSRLGSWMQKKSSTVSKVTAKPVIAALTPQGKMWLHSNYCTSSGDNFNGIAGEGMKVALTLYSPEKEAIGWQIRNLDPKAAPKYTTYYHNSATRGDASWFYNGNKSLVITEDYLSAYRVHRDTGLSSVALLRTTMSDKTLMQVYDLEFKDIFIWLDPDEAGVKGMVAVNKKLTHFLPRETNIAMLAINREPKECDPADLCHILL</sequence>
<dbReference type="SUPFAM" id="SSF56731">
    <property type="entry name" value="DNA primase core"/>
    <property type="match status" value="1"/>
</dbReference>
<organism evidence="2">
    <name type="scientific">uncultured Caudovirales phage</name>
    <dbReference type="NCBI Taxonomy" id="2100421"/>
    <lineage>
        <taxon>Viruses</taxon>
        <taxon>Duplodnaviria</taxon>
        <taxon>Heunggongvirae</taxon>
        <taxon>Uroviricota</taxon>
        <taxon>Caudoviricetes</taxon>
        <taxon>Peduoviridae</taxon>
        <taxon>Maltschvirus</taxon>
        <taxon>Maltschvirus maltsch</taxon>
    </lineage>
</organism>
<protein>
    <submittedName>
        <fullName evidence="2">Putative DnaG-like primase</fullName>
    </submittedName>
</protein>
<reference evidence="2" key="1">
    <citation type="submission" date="2020-04" db="EMBL/GenBank/DDBJ databases">
        <authorList>
            <person name="Chiriac C."/>
            <person name="Salcher M."/>
            <person name="Ghai R."/>
            <person name="Kavagutti S V."/>
        </authorList>
    </citation>
    <scope>NUCLEOTIDE SEQUENCE</scope>
</reference>
<dbReference type="InterPro" id="IPR006171">
    <property type="entry name" value="TOPRIM_dom"/>
</dbReference>
<dbReference type="PROSITE" id="PS50880">
    <property type="entry name" value="TOPRIM"/>
    <property type="match status" value="1"/>
</dbReference>
<name>A0A6J5L9U5_9CAUD</name>
<evidence type="ECO:0000259" key="1">
    <source>
        <dbReference type="PROSITE" id="PS50880"/>
    </source>
</evidence>
<accession>A0A6J5L9U5</accession>
<dbReference type="Gene3D" id="3.40.1360.10">
    <property type="match status" value="1"/>
</dbReference>
<feature type="domain" description="Toprim" evidence="1">
    <location>
        <begin position="166"/>
        <end position="248"/>
    </location>
</feature>